<dbReference type="OrthoDB" id="9787344at2"/>
<protein>
    <submittedName>
        <fullName evidence="4">Two component transcriptional regulator, LytTR family</fullName>
    </submittedName>
</protein>
<dbReference type="PROSITE" id="PS50930">
    <property type="entry name" value="HTH_LYTTR"/>
    <property type="match status" value="1"/>
</dbReference>
<dbReference type="Pfam" id="PF04397">
    <property type="entry name" value="LytTR"/>
    <property type="match status" value="1"/>
</dbReference>
<dbReference type="SMART" id="SM00448">
    <property type="entry name" value="REC"/>
    <property type="match status" value="1"/>
</dbReference>
<reference evidence="5" key="1">
    <citation type="submission" date="2016-10" db="EMBL/GenBank/DDBJ databases">
        <authorList>
            <person name="Varghese N."/>
            <person name="Submissions S."/>
        </authorList>
    </citation>
    <scope>NUCLEOTIDE SEQUENCE [LARGE SCALE GENOMIC DNA]</scope>
    <source>
        <strain evidence="5">DSM 18733</strain>
    </source>
</reference>
<organism evidence="4 5">
    <name type="scientific">Olivibacter domesticus</name>
    <name type="common">Pseudosphingobacterium domesticum</name>
    <dbReference type="NCBI Taxonomy" id="407022"/>
    <lineage>
        <taxon>Bacteria</taxon>
        <taxon>Pseudomonadati</taxon>
        <taxon>Bacteroidota</taxon>
        <taxon>Sphingobacteriia</taxon>
        <taxon>Sphingobacteriales</taxon>
        <taxon>Sphingobacteriaceae</taxon>
        <taxon>Olivibacter</taxon>
    </lineage>
</organism>
<evidence type="ECO:0000313" key="5">
    <source>
        <dbReference type="Proteomes" id="UP000199421"/>
    </source>
</evidence>
<dbReference type="SMART" id="SM00850">
    <property type="entry name" value="LytTR"/>
    <property type="match status" value="1"/>
</dbReference>
<dbReference type="PROSITE" id="PS50110">
    <property type="entry name" value="RESPONSE_REGULATORY"/>
    <property type="match status" value="1"/>
</dbReference>
<evidence type="ECO:0000313" key="4">
    <source>
        <dbReference type="EMBL" id="SEK81869.1"/>
    </source>
</evidence>
<name>A0A1H7K4X4_OLID1</name>
<dbReference type="SUPFAM" id="SSF52172">
    <property type="entry name" value="CheY-like"/>
    <property type="match status" value="1"/>
</dbReference>
<evidence type="ECO:0000259" key="2">
    <source>
        <dbReference type="PROSITE" id="PS50110"/>
    </source>
</evidence>
<proteinExistence type="predicted"/>
<evidence type="ECO:0000256" key="1">
    <source>
        <dbReference type="PROSITE-ProRule" id="PRU00169"/>
    </source>
</evidence>
<dbReference type="STRING" id="407022.SAMN05661044_01231"/>
<dbReference type="AlphaFoldDB" id="A0A1H7K4X4"/>
<dbReference type="GO" id="GO:0000156">
    <property type="term" value="F:phosphorelay response regulator activity"/>
    <property type="evidence" value="ECO:0007669"/>
    <property type="project" value="InterPro"/>
</dbReference>
<feature type="domain" description="Response regulatory" evidence="2">
    <location>
        <begin position="6"/>
        <end position="119"/>
    </location>
</feature>
<evidence type="ECO:0000259" key="3">
    <source>
        <dbReference type="PROSITE" id="PS50930"/>
    </source>
</evidence>
<dbReference type="InterPro" id="IPR046947">
    <property type="entry name" value="LytR-like"/>
</dbReference>
<dbReference type="Gene3D" id="3.40.50.2300">
    <property type="match status" value="1"/>
</dbReference>
<dbReference type="InterPro" id="IPR011006">
    <property type="entry name" value="CheY-like_superfamily"/>
</dbReference>
<dbReference type="GO" id="GO:0003677">
    <property type="term" value="F:DNA binding"/>
    <property type="evidence" value="ECO:0007669"/>
    <property type="project" value="InterPro"/>
</dbReference>
<gene>
    <name evidence="4" type="ORF">SAMN05661044_01231</name>
</gene>
<dbReference type="InterPro" id="IPR001789">
    <property type="entry name" value="Sig_transdc_resp-reg_receiver"/>
</dbReference>
<dbReference type="RefSeq" id="WP_093320219.1">
    <property type="nucleotide sequence ID" value="NZ_FOAF01000001.1"/>
</dbReference>
<sequence>MNVIRKILILEDEKLNSERIQRLMLKIRPNLEIVGILASVKKAVDWLSENESPDLIIMDIQLADGLSFEIFNLTDVKCPVIFTTAYDEYAVKAFKYNSVDYLLKPIEEEELKAAIMKYENTVQQPYQQHALIEGLLAHLQPKEYRKRFLLPYRDGYRKINVADVAFFYSHMNVNFAILFNGERVVVQQTLETLEQELDPKDFFRANRQYIVHINSIEKVHNFFNGKLKLKVKSSTADTDIIVSRIKAPLFKMWLDY</sequence>
<keyword evidence="1" id="KW-0597">Phosphoprotein</keyword>
<dbReference type="EMBL" id="FOAF01000001">
    <property type="protein sequence ID" value="SEK81869.1"/>
    <property type="molecule type" value="Genomic_DNA"/>
</dbReference>
<feature type="modified residue" description="4-aspartylphosphate" evidence="1">
    <location>
        <position position="59"/>
    </location>
</feature>
<keyword evidence="5" id="KW-1185">Reference proteome</keyword>
<dbReference type="PANTHER" id="PTHR37299">
    <property type="entry name" value="TRANSCRIPTIONAL REGULATOR-RELATED"/>
    <property type="match status" value="1"/>
</dbReference>
<dbReference type="InterPro" id="IPR007492">
    <property type="entry name" value="LytTR_DNA-bd_dom"/>
</dbReference>
<dbReference type="PANTHER" id="PTHR37299:SF1">
    <property type="entry name" value="STAGE 0 SPORULATION PROTEIN A HOMOLOG"/>
    <property type="match status" value="1"/>
</dbReference>
<feature type="domain" description="HTH LytTR-type" evidence="3">
    <location>
        <begin position="148"/>
        <end position="256"/>
    </location>
</feature>
<accession>A0A1H7K4X4</accession>
<dbReference type="FunFam" id="3.40.50.2300:FF:000361">
    <property type="entry name" value="Two-component system response regulator"/>
    <property type="match status" value="1"/>
</dbReference>
<dbReference type="Pfam" id="PF00072">
    <property type="entry name" value="Response_reg"/>
    <property type="match status" value="1"/>
</dbReference>
<dbReference type="Proteomes" id="UP000199421">
    <property type="component" value="Unassembled WGS sequence"/>
</dbReference>
<dbReference type="Gene3D" id="2.40.50.1020">
    <property type="entry name" value="LytTr DNA-binding domain"/>
    <property type="match status" value="1"/>
</dbReference>